<proteinExistence type="predicted"/>
<gene>
    <name evidence="1" type="ORF">TISLANDTSLP1_04450</name>
</gene>
<keyword evidence="2" id="KW-1185">Reference proteome</keyword>
<dbReference type="Proteomes" id="UP001144297">
    <property type="component" value="Unassembled WGS sequence"/>
</dbReference>
<reference evidence="1" key="1">
    <citation type="submission" date="2022-12" db="EMBL/GenBank/DDBJ databases">
        <title>Reference genome sequencing for broad-spectrum identification of bacterial and archaeal isolates by mass spectrometry.</title>
        <authorList>
            <person name="Sekiguchi Y."/>
            <person name="Tourlousse D.M."/>
        </authorList>
    </citation>
    <scope>NUCLEOTIDE SEQUENCE</scope>
    <source>
        <strain evidence="1">TSL-P1</strain>
    </source>
</reference>
<organism evidence="1 2">
    <name type="scientific">Thermodesulfovibrio yellowstonii</name>
    <dbReference type="NCBI Taxonomy" id="28262"/>
    <lineage>
        <taxon>Bacteria</taxon>
        <taxon>Pseudomonadati</taxon>
        <taxon>Nitrospirota</taxon>
        <taxon>Thermodesulfovibrionia</taxon>
        <taxon>Thermodesulfovibrionales</taxon>
        <taxon>Thermodesulfovibrionaceae</taxon>
        <taxon>Thermodesulfovibrio</taxon>
    </lineage>
</organism>
<evidence type="ECO:0000313" key="1">
    <source>
        <dbReference type="EMBL" id="GLI52752.1"/>
    </source>
</evidence>
<protein>
    <submittedName>
        <fullName evidence="1">Uncharacterized protein</fullName>
    </submittedName>
</protein>
<accession>A0A9W6GFG5</accession>
<dbReference type="EMBL" id="BSDX01000001">
    <property type="protein sequence ID" value="GLI52752.1"/>
    <property type="molecule type" value="Genomic_DNA"/>
</dbReference>
<dbReference type="AlphaFoldDB" id="A0A9W6GFG5"/>
<sequence>MIRFEELQMRIMDAAKNYLDVYEMSTLIEQYSLNKESRLSMTLPEIKPPYPISATVSFSYNAHQTSFSILFDEDEVEDESENFENMVEVEVVINLPFLEGYNQLRELFEEIVNEYPDLDIILIRKEFFRKDLIEGEEYEIVYSYMVGGEELKDLQFYEEIFFELSNMLRTIYEKTKFYIDMSWYRAEEDDTF</sequence>
<name>A0A9W6GFG5_9BACT</name>
<comment type="caution">
    <text evidence="1">The sequence shown here is derived from an EMBL/GenBank/DDBJ whole genome shotgun (WGS) entry which is preliminary data.</text>
</comment>
<evidence type="ECO:0000313" key="2">
    <source>
        <dbReference type="Proteomes" id="UP001144297"/>
    </source>
</evidence>